<gene>
    <name evidence="1" type="ORF">CSC94_16160</name>
</gene>
<evidence type="ECO:0000313" key="1">
    <source>
        <dbReference type="EMBL" id="PHP66129.1"/>
    </source>
</evidence>
<keyword evidence="2" id="KW-1185">Reference proteome</keyword>
<reference evidence="1 2" key="1">
    <citation type="submission" date="2017-10" db="EMBL/GenBank/DDBJ databases">
        <title>Sedimentibacterium mangrovi gen. nov., sp. nov., a novel member of family Phyllobacteriacea isolated from mangrove sediment.</title>
        <authorList>
            <person name="Liao H."/>
            <person name="Tian Y."/>
        </authorList>
    </citation>
    <scope>NUCLEOTIDE SEQUENCE [LARGE SCALE GENOMIC DNA]</scope>
    <source>
        <strain evidence="1 2">X9-2-2</strain>
    </source>
</reference>
<sequence length="138" mass="15206">MGKMPLKACFEAVGTVPKNSRWSWSGRSTDGSRVSVTLWQDQFENGATIYRSTGFPADEAWVGSPGHNELIDNLAWAEDRLGGVVSVIIAIARDATVSPRSIRECFPVKNWRMKVAFLDRSSGEFILERFIEPGGGVT</sequence>
<evidence type="ECO:0000313" key="2">
    <source>
        <dbReference type="Proteomes" id="UP000221168"/>
    </source>
</evidence>
<accession>A0A2G1QKX5</accession>
<dbReference type="AlphaFoldDB" id="A0A2G1QKX5"/>
<comment type="caution">
    <text evidence="1">The sequence shown here is derived from an EMBL/GenBank/DDBJ whole genome shotgun (WGS) entry which is preliminary data.</text>
</comment>
<protein>
    <submittedName>
        <fullName evidence="1">Uncharacterized protein</fullName>
    </submittedName>
</protein>
<dbReference type="RefSeq" id="WP_099307394.1">
    <property type="nucleotide sequence ID" value="NZ_PDVP01000010.1"/>
</dbReference>
<dbReference type="OrthoDB" id="7595241at2"/>
<dbReference type="Proteomes" id="UP000221168">
    <property type="component" value="Unassembled WGS sequence"/>
</dbReference>
<proteinExistence type="predicted"/>
<organism evidence="1 2">
    <name type="scientific">Zhengella mangrovi</name>
    <dbReference type="NCBI Taxonomy" id="1982044"/>
    <lineage>
        <taxon>Bacteria</taxon>
        <taxon>Pseudomonadati</taxon>
        <taxon>Pseudomonadota</taxon>
        <taxon>Alphaproteobacteria</taxon>
        <taxon>Hyphomicrobiales</taxon>
        <taxon>Notoacmeibacteraceae</taxon>
        <taxon>Zhengella</taxon>
    </lineage>
</organism>
<dbReference type="EMBL" id="PDVP01000010">
    <property type="protein sequence ID" value="PHP66129.1"/>
    <property type="molecule type" value="Genomic_DNA"/>
</dbReference>
<name>A0A2G1QKX5_9HYPH</name>